<protein>
    <submittedName>
        <fullName evidence="1">Uncharacterized protein</fullName>
    </submittedName>
</protein>
<organism evidence="1 2">
    <name type="scientific">Paramecium sonneborni</name>
    <dbReference type="NCBI Taxonomy" id="65129"/>
    <lineage>
        <taxon>Eukaryota</taxon>
        <taxon>Sar</taxon>
        <taxon>Alveolata</taxon>
        <taxon>Ciliophora</taxon>
        <taxon>Intramacronucleata</taxon>
        <taxon>Oligohymenophorea</taxon>
        <taxon>Peniculida</taxon>
        <taxon>Parameciidae</taxon>
        <taxon>Paramecium</taxon>
    </lineage>
</organism>
<name>A0A8S1QY27_9CILI</name>
<dbReference type="Proteomes" id="UP000692954">
    <property type="component" value="Unassembled WGS sequence"/>
</dbReference>
<sequence length="164" mass="19363">MLNKLKNEFGEEDCQRIGLSNGSNMLIMRLLYIIKILQISLKRCLKISIMIQLIYLSNKQYFKYVPMSKNSWNQLFKQILLREYIILQLQKNFYPILYYFMEAGKSKDKKVAVNLLNLMLSSLNQLELIELLEANSLNLINSLCKLMKMLILDTLIILTIKRTF</sequence>
<evidence type="ECO:0000313" key="2">
    <source>
        <dbReference type="Proteomes" id="UP000692954"/>
    </source>
</evidence>
<evidence type="ECO:0000313" key="1">
    <source>
        <dbReference type="EMBL" id="CAD8119817.1"/>
    </source>
</evidence>
<dbReference type="AlphaFoldDB" id="A0A8S1QY27"/>
<proteinExistence type="predicted"/>
<keyword evidence="2" id="KW-1185">Reference proteome</keyword>
<comment type="caution">
    <text evidence="1">The sequence shown here is derived from an EMBL/GenBank/DDBJ whole genome shotgun (WGS) entry which is preliminary data.</text>
</comment>
<dbReference type="EMBL" id="CAJJDN010000123">
    <property type="protein sequence ID" value="CAD8119817.1"/>
    <property type="molecule type" value="Genomic_DNA"/>
</dbReference>
<reference evidence="1" key="1">
    <citation type="submission" date="2021-01" db="EMBL/GenBank/DDBJ databases">
        <authorList>
            <consortium name="Genoscope - CEA"/>
            <person name="William W."/>
        </authorList>
    </citation>
    <scope>NUCLEOTIDE SEQUENCE</scope>
</reference>
<gene>
    <name evidence="1" type="ORF">PSON_ATCC_30995.1.T1230006</name>
</gene>
<accession>A0A8S1QY27</accession>